<dbReference type="UniPathway" id="UPA00028">
    <property type="reaction ID" value="UER00004"/>
</dbReference>
<name>A0A5C6TTD1_9SPHN</name>
<evidence type="ECO:0000256" key="9">
    <source>
        <dbReference type="ARBA" id="ARBA00048793"/>
    </source>
</evidence>
<comment type="similarity">
    <text evidence="2 10">Belongs to the ketopantoate reductase family.</text>
</comment>
<evidence type="ECO:0000256" key="6">
    <source>
        <dbReference type="ARBA" id="ARBA00022857"/>
    </source>
</evidence>
<dbReference type="EC" id="1.1.1.169" evidence="3 10"/>
<dbReference type="AlphaFoldDB" id="A0A5C6TTD1"/>
<evidence type="ECO:0000313" key="13">
    <source>
        <dbReference type="EMBL" id="TXC62968.1"/>
    </source>
</evidence>
<dbReference type="GO" id="GO:0008677">
    <property type="term" value="F:2-dehydropantoate 2-reductase activity"/>
    <property type="evidence" value="ECO:0007669"/>
    <property type="project" value="UniProtKB-EC"/>
</dbReference>
<dbReference type="InterPro" id="IPR008927">
    <property type="entry name" value="6-PGluconate_DH-like_C_sf"/>
</dbReference>
<evidence type="ECO:0000256" key="10">
    <source>
        <dbReference type="RuleBase" id="RU362068"/>
    </source>
</evidence>
<evidence type="ECO:0000313" key="14">
    <source>
        <dbReference type="Proteomes" id="UP000321249"/>
    </source>
</evidence>
<evidence type="ECO:0000256" key="5">
    <source>
        <dbReference type="ARBA" id="ARBA00022655"/>
    </source>
</evidence>
<dbReference type="InterPro" id="IPR036291">
    <property type="entry name" value="NAD(P)-bd_dom_sf"/>
</dbReference>
<proteinExistence type="inferred from homology"/>
<evidence type="ECO:0000256" key="8">
    <source>
        <dbReference type="ARBA" id="ARBA00032024"/>
    </source>
</evidence>
<evidence type="ECO:0000256" key="4">
    <source>
        <dbReference type="ARBA" id="ARBA00019465"/>
    </source>
</evidence>
<comment type="caution">
    <text evidence="13">The sequence shown here is derived from an EMBL/GenBank/DDBJ whole genome shotgun (WGS) entry which is preliminary data.</text>
</comment>
<feature type="domain" description="Ketopantoate reductase C-terminal" evidence="12">
    <location>
        <begin position="181"/>
        <end position="320"/>
    </location>
</feature>
<dbReference type="InterPro" id="IPR003710">
    <property type="entry name" value="ApbA"/>
</dbReference>
<dbReference type="SUPFAM" id="SSF48179">
    <property type="entry name" value="6-phosphogluconate dehydrogenase C-terminal domain-like"/>
    <property type="match status" value="1"/>
</dbReference>
<dbReference type="InterPro" id="IPR013332">
    <property type="entry name" value="KPR_N"/>
</dbReference>
<dbReference type="InterPro" id="IPR013752">
    <property type="entry name" value="KPA_reductase"/>
</dbReference>
<comment type="function">
    <text evidence="10">Catalyzes the NADPH-dependent reduction of ketopantoate into pantoic acid.</text>
</comment>
<keyword evidence="5 10" id="KW-0566">Pantothenate biosynthesis</keyword>
<dbReference type="GO" id="GO:0005737">
    <property type="term" value="C:cytoplasm"/>
    <property type="evidence" value="ECO:0007669"/>
    <property type="project" value="TreeGrafter"/>
</dbReference>
<dbReference type="SUPFAM" id="SSF51735">
    <property type="entry name" value="NAD(P)-binding Rossmann-fold domains"/>
    <property type="match status" value="1"/>
</dbReference>
<dbReference type="NCBIfam" id="NF006083">
    <property type="entry name" value="PRK08229.1"/>
    <property type="match status" value="1"/>
</dbReference>
<dbReference type="Pfam" id="PF08546">
    <property type="entry name" value="ApbA_C"/>
    <property type="match status" value="1"/>
</dbReference>
<sequence length="349" mass="38045">MASADNPRILVFGAGAVGCFIGGAWKAAGLDVHFAGRERLQREIGEYGLTLTDQNGWKAVFAAADIDYQTKPQALRQADIVLLTVKTVGIEAAAKEIAKHARPGTRVLSFQNGVTAAERLKKLLPRQQVLHGMVPFNVVRLGPGRWHRATFGELVAEASETTRALAARIGDQPGKLLLADDMRGVAWGKLLYNLNNAINALSRETILAELRQRDYRRVFAAAIVEALSLLDAAGIEPAKIGLVPPRLLPHVIGSPDLVFRSMFLKVQKIDPKARGSMSDDFEAGRRTEIDDLNGEVVRLAATLGRSAPVNKAIVDLVKMAEAGVERRWTARELADHVLQRHKSARGFGY</sequence>
<evidence type="ECO:0000259" key="11">
    <source>
        <dbReference type="Pfam" id="PF02558"/>
    </source>
</evidence>
<dbReference type="GO" id="GO:0050661">
    <property type="term" value="F:NADP binding"/>
    <property type="evidence" value="ECO:0007669"/>
    <property type="project" value="TreeGrafter"/>
</dbReference>
<dbReference type="Gene3D" id="3.40.50.720">
    <property type="entry name" value="NAD(P)-binding Rossmann-like Domain"/>
    <property type="match status" value="1"/>
</dbReference>
<dbReference type="Gene3D" id="1.10.1040.10">
    <property type="entry name" value="N-(1-d-carboxylethyl)-l-norvaline Dehydrogenase, domain 2"/>
    <property type="match status" value="1"/>
</dbReference>
<dbReference type="InterPro" id="IPR013328">
    <property type="entry name" value="6PGD_dom2"/>
</dbReference>
<evidence type="ECO:0000259" key="12">
    <source>
        <dbReference type="Pfam" id="PF08546"/>
    </source>
</evidence>
<feature type="domain" description="Ketopantoate reductase N-terminal" evidence="11">
    <location>
        <begin position="9"/>
        <end position="155"/>
    </location>
</feature>
<evidence type="ECO:0000256" key="3">
    <source>
        <dbReference type="ARBA" id="ARBA00013014"/>
    </source>
</evidence>
<dbReference type="GO" id="GO:0015940">
    <property type="term" value="P:pantothenate biosynthetic process"/>
    <property type="evidence" value="ECO:0007669"/>
    <property type="project" value="UniProtKB-UniPathway"/>
</dbReference>
<accession>A0A5C6TTD1</accession>
<evidence type="ECO:0000256" key="2">
    <source>
        <dbReference type="ARBA" id="ARBA00007870"/>
    </source>
</evidence>
<protein>
    <recommendedName>
        <fullName evidence="4 10">2-dehydropantoate 2-reductase</fullName>
        <ecNumber evidence="3 10">1.1.1.169</ecNumber>
    </recommendedName>
    <alternativeName>
        <fullName evidence="8 10">Ketopantoate reductase</fullName>
    </alternativeName>
</protein>
<dbReference type="EMBL" id="VOQQ01000001">
    <property type="protein sequence ID" value="TXC62968.1"/>
    <property type="molecule type" value="Genomic_DNA"/>
</dbReference>
<dbReference type="Proteomes" id="UP000321249">
    <property type="component" value="Unassembled WGS sequence"/>
</dbReference>
<gene>
    <name evidence="13" type="ORF">FRZ32_04360</name>
</gene>
<dbReference type="PANTHER" id="PTHR43765">
    <property type="entry name" value="2-DEHYDROPANTOATE 2-REDUCTASE-RELATED"/>
    <property type="match status" value="1"/>
</dbReference>
<keyword evidence="7 10" id="KW-0560">Oxidoreductase</keyword>
<dbReference type="InterPro" id="IPR050838">
    <property type="entry name" value="Ketopantoate_reductase"/>
</dbReference>
<dbReference type="PANTHER" id="PTHR43765:SF2">
    <property type="entry name" value="2-DEHYDROPANTOATE 2-REDUCTASE"/>
    <property type="match status" value="1"/>
</dbReference>
<reference evidence="13 14" key="1">
    <citation type="journal article" date="2015" name="J. Microbiol.">
        <title>Sphingosinicella ginsenosidimutans sp. nov., with ginsenoside converting activity.</title>
        <authorList>
            <person name="Kim J.K."/>
            <person name="Kang M.S."/>
            <person name="Park S.C."/>
            <person name="Kim K.M."/>
            <person name="Choi K."/>
            <person name="Yoon M.H."/>
            <person name="Im W.T."/>
        </authorList>
    </citation>
    <scope>NUCLEOTIDE SEQUENCE [LARGE SCALE GENOMIC DNA]</scope>
    <source>
        <strain evidence="13 14">BS-11</strain>
    </source>
</reference>
<keyword evidence="6 10" id="KW-0521">NADP</keyword>
<keyword evidence="14" id="KW-1185">Reference proteome</keyword>
<dbReference type="RefSeq" id="WP_147042365.1">
    <property type="nucleotide sequence ID" value="NZ_BAABIR010000002.1"/>
</dbReference>
<dbReference type="Pfam" id="PF02558">
    <property type="entry name" value="ApbA"/>
    <property type="match status" value="1"/>
</dbReference>
<dbReference type="OrthoDB" id="9796561at2"/>
<comment type="pathway">
    <text evidence="1 10">Cofactor biosynthesis; (R)-pantothenate biosynthesis; (R)-pantoate from 3-methyl-2-oxobutanoate: step 2/2.</text>
</comment>
<dbReference type="NCBIfam" id="TIGR00745">
    <property type="entry name" value="apbA_panE"/>
    <property type="match status" value="1"/>
</dbReference>
<evidence type="ECO:0000256" key="7">
    <source>
        <dbReference type="ARBA" id="ARBA00023002"/>
    </source>
</evidence>
<evidence type="ECO:0000256" key="1">
    <source>
        <dbReference type="ARBA" id="ARBA00004994"/>
    </source>
</evidence>
<comment type="catalytic activity">
    <reaction evidence="9 10">
        <text>(R)-pantoate + NADP(+) = 2-dehydropantoate + NADPH + H(+)</text>
        <dbReference type="Rhea" id="RHEA:16233"/>
        <dbReference type="ChEBI" id="CHEBI:11561"/>
        <dbReference type="ChEBI" id="CHEBI:15378"/>
        <dbReference type="ChEBI" id="CHEBI:15980"/>
        <dbReference type="ChEBI" id="CHEBI:57783"/>
        <dbReference type="ChEBI" id="CHEBI:58349"/>
        <dbReference type="EC" id="1.1.1.169"/>
    </reaction>
</comment>
<organism evidence="13 14">
    <name type="scientific">Allosphingosinicella ginsenosidimutans</name>
    <dbReference type="NCBI Taxonomy" id="1176539"/>
    <lineage>
        <taxon>Bacteria</taxon>
        <taxon>Pseudomonadati</taxon>
        <taxon>Pseudomonadota</taxon>
        <taxon>Alphaproteobacteria</taxon>
        <taxon>Sphingomonadales</taxon>
        <taxon>Sphingomonadaceae</taxon>
        <taxon>Allosphingosinicella</taxon>
    </lineage>
</organism>